<keyword evidence="3" id="KW-1185">Reference proteome</keyword>
<organism evidence="2 3">
    <name type="scientific">Mycolicibacterium agri</name>
    <name type="common">Mycobacterium agri</name>
    <dbReference type="NCBI Taxonomy" id="36811"/>
    <lineage>
        <taxon>Bacteria</taxon>
        <taxon>Bacillati</taxon>
        <taxon>Actinomycetota</taxon>
        <taxon>Actinomycetes</taxon>
        <taxon>Mycobacteriales</taxon>
        <taxon>Mycobacteriaceae</taxon>
        <taxon>Mycolicibacterium</taxon>
    </lineage>
</organism>
<sequence>MGAMPMGMAPLAGMMRGGQGENQGDKVAADKRVVTPPEPHTEPVTGRVTDRTAAAAEAARTRAESDDTDDSSPRGPVLRRITLAPLQDDRP</sequence>
<feature type="region of interest" description="Disordered" evidence="1">
    <location>
        <begin position="1"/>
        <end position="91"/>
    </location>
</feature>
<proteinExistence type="predicted"/>
<dbReference type="EMBL" id="PDCP01000048">
    <property type="protein sequence ID" value="PEG35268.1"/>
    <property type="molecule type" value="Genomic_DNA"/>
</dbReference>
<feature type="compositionally biased region" description="Basic and acidic residues" evidence="1">
    <location>
        <begin position="23"/>
        <end position="33"/>
    </location>
</feature>
<reference evidence="2 3" key="1">
    <citation type="submission" date="2017-10" db="EMBL/GenBank/DDBJ databases">
        <title>The new phylogeny of genus Mycobacterium.</title>
        <authorList>
            <person name="Tortoli E."/>
            <person name="Trovato A."/>
            <person name="Cirillo D.M."/>
        </authorList>
    </citation>
    <scope>NUCLEOTIDE SEQUENCE [LARGE SCALE GENOMIC DNA]</scope>
    <source>
        <strain evidence="2 3">CCUG37673</strain>
    </source>
</reference>
<evidence type="ECO:0000313" key="2">
    <source>
        <dbReference type="EMBL" id="PEG35268.1"/>
    </source>
</evidence>
<comment type="caution">
    <text evidence="2">The sequence shown here is derived from an EMBL/GenBank/DDBJ whole genome shotgun (WGS) entry which is preliminary data.</text>
</comment>
<feature type="compositionally biased region" description="Low complexity" evidence="1">
    <location>
        <begin position="1"/>
        <end position="14"/>
    </location>
</feature>
<protein>
    <submittedName>
        <fullName evidence="2">Uncharacterized protein</fullName>
    </submittedName>
</protein>
<dbReference type="Proteomes" id="UP000220914">
    <property type="component" value="Unassembled WGS sequence"/>
</dbReference>
<gene>
    <name evidence="2" type="ORF">CQY20_22610</name>
</gene>
<evidence type="ECO:0000256" key="1">
    <source>
        <dbReference type="SAM" id="MobiDB-lite"/>
    </source>
</evidence>
<name>A0A2A7MVS1_MYCAG</name>
<dbReference type="AlphaFoldDB" id="A0A2A7MVS1"/>
<accession>A0A2A7MVS1</accession>
<evidence type="ECO:0000313" key="3">
    <source>
        <dbReference type="Proteomes" id="UP000220914"/>
    </source>
</evidence>